<evidence type="ECO:0000256" key="4">
    <source>
        <dbReference type="ARBA" id="ARBA00023242"/>
    </source>
</evidence>
<protein>
    <recommendedName>
        <fullName evidence="6">TAFH domain-containing protein</fullName>
    </recommendedName>
</protein>
<evidence type="ECO:0000259" key="6">
    <source>
        <dbReference type="PROSITE" id="PS51119"/>
    </source>
</evidence>
<dbReference type="GO" id="GO:0005669">
    <property type="term" value="C:transcription factor TFIID complex"/>
    <property type="evidence" value="ECO:0007669"/>
    <property type="project" value="InterPro"/>
</dbReference>
<proteinExistence type="predicted"/>
<evidence type="ECO:0000313" key="8">
    <source>
        <dbReference type="Proteomes" id="UP001187531"/>
    </source>
</evidence>
<feature type="domain" description="TAFH" evidence="6">
    <location>
        <begin position="130"/>
        <end position="226"/>
    </location>
</feature>
<dbReference type="GO" id="GO:0006367">
    <property type="term" value="P:transcription initiation at RNA polymerase II promoter"/>
    <property type="evidence" value="ECO:0007669"/>
    <property type="project" value="TreeGrafter"/>
</dbReference>
<organism evidence="7 8">
    <name type="scientific">Artemia franciscana</name>
    <name type="common">Brine shrimp</name>
    <name type="synonym">Artemia sanfranciscana</name>
    <dbReference type="NCBI Taxonomy" id="6661"/>
    <lineage>
        <taxon>Eukaryota</taxon>
        <taxon>Metazoa</taxon>
        <taxon>Ecdysozoa</taxon>
        <taxon>Arthropoda</taxon>
        <taxon>Crustacea</taxon>
        <taxon>Branchiopoda</taxon>
        <taxon>Anostraca</taxon>
        <taxon>Artemiidae</taxon>
        <taxon>Artemia</taxon>
    </lineage>
</organism>
<comment type="subcellular location">
    <subcellularLocation>
        <location evidence="1">Nucleus</location>
    </subcellularLocation>
</comment>
<dbReference type="Proteomes" id="UP001187531">
    <property type="component" value="Unassembled WGS sequence"/>
</dbReference>
<dbReference type="InterPro" id="IPR037249">
    <property type="entry name" value="TAFH/NHR1_dom_sf"/>
</dbReference>
<evidence type="ECO:0000256" key="5">
    <source>
        <dbReference type="SAM" id="MobiDB-lite"/>
    </source>
</evidence>
<gene>
    <name evidence="7" type="ORF">QYM36_018926</name>
</gene>
<keyword evidence="3" id="KW-0804">Transcription</keyword>
<dbReference type="GO" id="GO:0016251">
    <property type="term" value="F:RNA polymerase II general transcription initiation factor activity"/>
    <property type="evidence" value="ECO:0007669"/>
    <property type="project" value="TreeGrafter"/>
</dbReference>
<accession>A0AA88HBH1</accession>
<feature type="region of interest" description="Disordered" evidence="5">
    <location>
        <begin position="225"/>
        <end position="246"/>
    </location>
</feature>
<dbReference type="EMBL" id="JAVRJZ010000330">
    <property type="protein sequence ID" value="KAK2702466.1"/>
    <property type="molecule type" value="Genomic_DNA"/>
</dbReference>
<dbReference type="GO" id="GO:0003677">
    <property type="term" value="F:DNA binding"/>
    <property type="evidence" value="ECO:0007669"/>
    <property type="project" value="TreeGrafter"/>
</dbReference>
<sequence length="246" mass="26397">MALIIGAFATVLEPSGDMGLAGTTGGGAGAEFRDGGTSPSIFISPVAKEYRNEPAGQGQHLLLETENSKHQLPRVNHAPKQGQTLQTPPQVSAQNIVKQSQLGQNVVQQKVAVRAQHNQVSAVSGPLMSLEKAKLKLKNILVKLLKLSNDRAEGATKNVSTLVQALIDQKIQPDEFTQRIQKELNLSENQSLSPFLQKTLPYFRYSLATGDIKIDGLVPPSLNSAPAPPPVVPSPHLAPKQSQMLQ</sequence>
<dbReference type="AlphaFoldDB" id="A0AA88HBH1"/>
<dbReference type="PROSITE" id="PS51119">
    <property type="entry name" value="TAFH"/>
    <property type="match status" value="1"/>
</dbReference>
<keyword evidence="4" id="KW-0539">Nucleus</keyword>
<keyword evidence="8" id="KW-1185">Reference proteome</keyword>
<dbReference type="PANTHER" id="PTHR15138:SF14">
    <property type="entry name" value="TRANSCRIPTION INITIATION FACTOR TFIID SUBUNIT 4"/>
    <property type="match status" value="1"/>
</dbReference>
<evidence type="ECO:0000256" key="3">
    <source>
        <dbReference type="ARBA" id="ARBA00023163"/>
    </source>
</evidence>
<dbReference type="Gene3D" id="1.20.120.1110">
    <property type="entry name" value="TAFH/NHR1 domain"/>
    <property type="match status" value="1"/>
</dbReference>
<dbReference type="SUPFAM" id="SSF158553">
    <property type="entry name" value="TAFH domain-like"/>
    <property type="match status" value="1"/>
</dbReference>
<reference evidence="7" key="1">
    <citation type="submission" date="2023-07" db="EMBL/GenBank/DDBJ databases">
        <title>Chromosome-level genome assembly of Artemia franciscana.</title>
        <authorList>
            <person name="Jo E."/>
        </authorList>
    </citation>
    <scope>NUCLEOTIDE SEQUENCE</scope>
    <source>
        <tissue evidence="7">Whole body</tissue>
    </source>
</reference>
<keyword evidence="2" id="KW-0805">Transcription regulation</keyword>
<evidence type="ECO:0000313" key="7">
    <source>
        <dbReference type="EMBL" id="KAK2702466.1"/>
    </source>
</evidence>
<dbReference type="SMART" id="SM00549">
    <property type="entry name" value="TAFH"/>
    <property type="match status" value="1"/>
</dbReference>
<name>A0AA88HBH1_ARTSF</name>
<comment type="caution">
    <text evidence="7">The sequence shown here is derived from an EMBL/GenBank/DDBJ whole genome shotgun (WGS) entry which is preliminary data.</text>
</comment>
<dbReference type="InterPro" id="IPR003894">
    <property type="entry name" value="TAFH_NHR1"/>
</dbReference>
<dbReference type="PANTHER" id="PTHR15138">
    <property type="entry name" value="TRANSCRIPTION INITIATION FACTOR TFIID SUBUNIT 4"/>
    <property type="match status" value="1"/>
</dbReference>
<dbReference type="Pfam" id="PF07531">
    <property type="entry name" value="TAFH"/>
    <property type="match status" value="1"/>
</dbReference>
<evidence type="ECO:0000256" key="1">
    <source>
        <dbReference type="ARBA" id="ARBA00004123"/>
    </source>
</evidence>
<evidence type="ECO:0000256" key="2">
    <source>
        <dbReference type="ARBA" id="ARBA00023015"/>
    </source>
</evidence>
<dbReference type="InterPro" id="IPR045144">
    <property type="entry name" value="TAF4"/>
</dbReference>